<sequence>MSVEERRERFAKDVSALRLRTGRSRRDGALRGLGALLMAAGIVAALSVYAGSLAQEDLRNIASYQILATAMLALTVAGAALYLAAAVTAVLRRPQGDREQPDRPAGASADRRP</sequence>
<evidence type="ECO:0000313" key="3">
    <source>
        <dbReference type="EMBL" id="GAA2483010.1"/>
    </source>
</evidence>
<keyword evidence="2" id="KW-0812">Transmembrane</keyword>
<dbReference type="EMBL" id="BAAATA010000008">
    <property type="protein sequence ID" value="GAA2483010.1"/>
    <property type="molecule type" value="Genomic_DNA"/>
</dbReference>
<reference evidence="3 4" key="1">
    <citation type="journal article" date="2019" name="Int. J. Syst. Evol. Microbiol.">
        <title>The Global Catalogue of Microorganisms (GCM) 10K type strain sequencing project: providing services to taxonomists for standard genome sequencing and annotation.</title>
        <authorList>
            <consortium name="The Broad Institute Genomics Platform"/>
            <consortium name="The Broad Institute Genome Sequencing Center for Infectious Disease"/>
            <person name="Wu L."/>
            <person name="Ma J."/>
        </authorList>
    </citation>
    <scope>NUCLEOTIDE SEQUENCE [LARGE SCALE GENOMIC DNA]</scope>
    <source>
        <strain evidence="3 4">JCM 6307</strain>
    </source>
</reference>
<evidence type="ECO:0000256" key="2">
    <source>
        <dbReference type="SAM" id="Phobius"/>
    </source>
</evidence>
<dbReference type="Proteomes" id="UP001501358">
    <property type="component" value="Unassembled WGS sequence"/>
</dbReference>
<keyword evidence="4" id="KW-1185">Reference proteome</keyword>
<comment type="caution">
    <text evidence="3">The sequence shown here is derived from an EMBL/GenBank/DDBJ whole genome shotgun (WGS) entry which is preliminary data.</text>
</comment>
<name>A0ABN3LFF4_9ACTN</name>
<evidence type="ECO:0000256" key="1">
    <source>
        <dbReference type="SAM" id="MobiDB-lite"/>
    </source>
</evidence>
<protein>
    <recommendedName>
        <fullName evidence="5">Integral membrane protein</fullName>
    </recommendedName>
</protein>
<feature type="transmembrane region" description="Helical" evidence="2">
    <location>
        <begin position="28"/>
        <end position="50"/>
    </location>
</feature>
<keyword evidence="2" id="KW-1133">Transmembrane helix</keyword>
<feature type="transmembrane region" description="Helical" evidence="2">
    <location>
        <begin position="62"/>
        <end position="91"/>
    </location>
</feature>
<organism evidence="3 4">
    <name type="scientific">Streptomyces thermolineatus</name>
    <dbReference type="NCBI Taxonomy" id="44033"/>
    <lineage>
        <taxon>Bacteria</taxon>
        <taxon>Bacillati</taxon>
        <taxon>Actinomycetota</taxon>
        <taxon>Actinomycetes</taxon>
        <taxon>Kitasatosporales</taxon>
        <taxon>Streptomycetaceae</taxon>
        <taxon>Streptomyces</taxon>
    </lineage>
</organism>
<feature type="region of interest" description="Disordered" evidence="1">
    <location>
        <begin position="93"/>
        <end position="113"/>
    </location>
</feature>
<gene>
    <name evidence="3" type="ORF">GCM10010406_19200</name>
</gene>
<keyword evidence="2" id="KW-0472">Membrane</keyword>
<evidence type="ECO:0008006" key="5">
    <source>
        <dbReference type="Google" id="ProtNLM"/>
    </source>
</evidence>
<proteinExistence type="predicted"/>
<evidence type="ECO:0000313" key="4">
    <source>
        <dbReference type="Proteomes" id="UP001501358"/>
    </source>
</evidence>
<accession>A0ABN3LFF4</accession>